<sequence>MTEYPLSALSLTSLIRTAICCLWAVSSYPTLTAQDANRRGLHAGDLVAMTVATNLLGQSVDNFSLAGAASPVDPGSPSEVITSEGKQEVDVTEAYLRALDPDEEILIILRQKVYLREDLELSDRINFTFQEGPGQFQLLDNAVDLTINGAVNAPFKEIFIGEGHVHLGKKYAKVDWFGSKPDAVFDSSDLELKSYGTKSYHGYRKALAAVKGKGRIEFGYGGYAMVDTTDGVRTLFGRERGKHRVSKGALTLHLRYENSEDVLYDSIEVYGQGMGKTYLLCERYNADGFQPGGIEYSPARSLGWTDSDSNLEFQATFTDQVNAGQNYLDLKDASMAGIFKSGQTVFARNGGMGFDVDGGQFNVVREIRGARIIFEYPFQRDLSVENASSIGGLSAFTMPVEGRTVQVQFNRDPGFASRKAPGGPDKTFSYGNNLFRLVSDDGNNTYTIENVAGKFNDPAGTRYAENELRVMKSRTLFLATRTLRGGWVRDMSVRANYNAFTVSNLVDCGAERVHMLYKANEKGGLTLNGDGGLNFRMKDCVIEAAPGQWVGSQIARSMTNFVSTGTRWINIKHAIIEFSEGTKFIGDYFFFDAKNTERASPMGGNQPIGVMSVGLTTGNTLFRDCEFVQMGGDGVILNNDINQWSATAGGRVTIEDCTMSAIDVDALISIKSPGLFINGLRGSGVVSSIFGATGSGPEETDLTSVSGVGQNGETAFTIGGVSKINDFEFIGNFDQVFRSPPQSLLMRNSLAVWQGGRSDDIDDRRISHGALVTGAGDAGRTNFRTDVEMEIHGMPIVTNVPGFKFDAAMNPLDKFEFTLVRPKLYYKVSNNEYRFDGVGPNQVVTYDASSQ</sequence>
<evidence type="ECO:0000313" key="1">
    <source>
        <dbReference type="EMBL" id="PPK88313.1"/>
    </source>
</evidence>
<evidence type="ECO:0000313" key="2">
    <source>
        <dbReference type="Proteomes" id="UP000237662"/>
    </source>
</evidence>
<proteinExistence type="predicted"/>
<comment type="caution">
    <text evidence="1">The sequence shown here is derived from an EMBL/GenBank/DDBJ whole genome shotgun (WGS) entry which is preliminary data.</text>
</comment>
<protein>
    <submittedName>
        <fullName evidence="1">Uncharacterized protein</fullName>
    </submittedName>
</protein>
<reference evidence="1 2" key="1">
    <citation type="submission" date="2018-02" db="EMBL/GenBank/DDBJ databases">
        <title>Genomic Encyclopedia of Archaeal and Bacterial Type Strains, Phase II (KMG-II): from individual species to whole genera.</title>
        <authorList>
            <person name="Goeker M."/>
        </authorList>
    </citation>
    <scope>NUCLEOTIDE SEQUENCE [LARGE SCALE GENOMIC DNA]</scope>
    <source>
        <strain evidence="1 2">DSM 29526</strain>
    </source>
</reference>
<name>A0A2S6I9Y4_9BACT</name>
<accession>A0A2S6I9Y4</accession>
<keyword evidence="2" id="KW-1185">Reference proteome</keyword>
<dbReference type="EMBL" id="PTJC01000005">
    <property type="protein sequence ID" value="PPK88313.1"/>
    <property type="molecule type" value="Genomic_DNA"/>
</dbReference>
<gene>
    <name evidence="1" type="ORF">CLV84_1278</name>
</gene>
<dbReference type="AlphaFoldDB" id="A0A2S6I9Y4"/>
<organism evidence="1 2">
    <name type="scientific">Neolewinella xylanilytica</name>
    <dbReference type="NCBI Taxonomy" id="1514080"/>
    <lineage>
        <taxon>Bacteria</taxon>
        <taxon>Pseudomonadati</taxon>
        <taxon>Bacteroidota</taxon>
        <taxon>Saprospiria</taxon>
        <taxon>Saprospirales</taxon>
        <taxon>Lewinellaceae</taxon>
        <taxon>Neolewinella</taxon>
    </lineage>
</organism>
<dbReference type="Proteomes" id="UP000237662">
    <property type="component" value="Unassembled WGS sequence"/>
</dbReference>